<keyword evidence="4" id="KW-0238">DNA-binding</keyword>
<keyword evidence="2" id="KW-0862">Zinc</keyword>
<proteinExistence type="predicted"/>
<evidence type="ECO:0000256" key="5">
    <source>
        <dbReference type="ARBA" id="ARBA00023163"/>
    </source>
</evidence>
<evidence type="ECO:0000313" key="8">
    <source>
        <dbReference type="EMBL" id="KAF7179659.1"/>
    </source>
</evidence>
<dbReference type="Pfam" id="PF04082">
    <property type="entry name" value="Fungal_trans"/>
    <property type="match status" value="1"/>
</dbReference>
<dbReference type="InterPro" id="IPR007219">
    <property type="entry name" value="XnlR_reg_dom"/>
</dbReference>
<dbReference type="GO" id="GO:0006351">
    <property type="term" value="P:DNA-templated transcription"/>
    <property type="evidence" value="ECO:0007669"/>
    <property type="project" value="InterPro"/>
</dbReference>
<dbReference type="InterPro" id="IPR052478">
    <property type="entry name" value="Metabolite_Synth_Reg"/>
</dbReference>
<dbReference type="GO" id="GO:0008270">
    <property type="term" value="F:zinc ion binding"/>
    <property type="evidence" value="ECO:0007669"/>
    <property type="project" value="InterPro"/>
</dbReference>
<dbReference type="PANTHER" id="PTHR31779:SF3">
    <property type="entry name" value="PROTEIN RDR1"/>
    <property type="match status" value="1"/>
</dbReference>
<evidence type="ECO:0000256" key="1">
    <source>
        <dbReference type="ARBA" id="ARBA00022723"/>
    </source>
</evidence>
<dbReference type="EMBL" id="JACBAG010001857">
    <property type="protein sequence ID" value="KAF7179659.1"/>
    <property type="molecule type" value="Genomic_DNA"/>
</dbReference>
<dbReference type="AlphaFoldDB" id="A0A8H6QVS0"/>
<dbReference type="GO" id="GO:0009410">
    <property type="term" value="P:response to xenobiotic stimulus"/>
    <property type="evidence" value="ECO:0007669"/>
    <property type="project" value="TreeGrafter"/>
</dbReference>
<dbReference type="GO" id="GO:0003677">
    <property type="term" value="F:DNA binding"/>
    <property type="evidence" value="ECO:0007669"/>
    <property type="project" value="UniProtKB-KW"/>
</dbReference>
<name>A0A8H6QVS0_9EURO</name>
<keyword evidence="6" id="KW-0539">Nucleus</keyword>
<protein>
    <recommendedName>
        <fullName evidence="7">Xylanolytic transcriptional activator regulatory domain-containing protein</fullName>
    </recommendedName>
</protein>
<keyword evidence="5" id="KW-0804">Transcription</keyword>
<accession>A0A8H6QVS0</accession>
<evidence type="ECO:0000259" key="7">
    <source>
        <dbReference type="Pfam" id="PF04082"/>
    </source>
</evidence>
<dbReference type="GO" id="GO:0003700">
    <property type="term" value="F:DNA-binding transcription factor activity"/>
    <property type="evidence" value="ECO:0007669"/>
    <property type="project" value="TreeGrafter"/>
</dbReference>
<feature type="domain" description="Xylanolytic transcriptional activator regulatory" evidence="7">
    <location>
        <begin position="279"/>
        <end position="446"/>
    </location>
</feature>
<keyword evidence="3" id="KW-0805">Transcription regulation</keyword>
<keyword evidence="9" id="KW-1185">Reference proteome</keyword>
<dbReference type="PANTHER" id="PTHR31779">
    <property type="entry name" value="2-NITROPROPANE DIOXYGENASE FAMILY, PUTATIVE (AFU_ORTHOLOGUE AFUA_2G17430)-RELATED"/>
    <property type="match status" value="1"/>
</dbReference>
<dbReference type="Proteomes" id="UP000641853">
    <property type="component" value="Unassembled WGS sequence"/>
</dbReference>
<sequence length="677" mass="74816">MCLFGCTRYDDLRRAAWTEGTPRNLTEALTERQYVRWAARLMLSTGRLTYLAEATHPAWLEPSAPSSARSLPSVRRCYPWPRPVHPRGVGMPDLEPPDRHHSVVTPSKPSQAWGSAAFRTSLSCNDARGERRKCDRVKCIVLGKHAPAVATGMRAMPPTQTKFLEDSVKSVKRNADSVSSLPLPSTKAARLSEATAKSLGGSSVVSSSSHGILEPLKLRYMDRHSSVAFPMTVGLDLQAANPPRLHSFAYNPGVRAEPSCGVSFDLIAFISWDKVRTLMDVYSSTVHPVFGLLDMERLYHRCEEHWRGKAQGLGLEALISGVIALGSLFSGFLSEEEEMRIMLHAKDILEDAWVSRIPSIDKIAGWILRTIYVRSTSRPHSAWLCSCTTMHLVEAAGLHRPLDAVILTTGGSGRKALEDIAETRDRISQVAQCLNIIIAYDYGRSVVDLGLKWKRDSRCDAPSSDLTPQLFGLVGAVPLDNNADPVARRDELAVGLGNLVKVSVEHDFLILVKADLVFCIYRRIRLLESATPQAQLDRVIEIGRSALSSARRLAAQNHPWWNVVVTVFQFICVLVAIDTTESLDRIPEAVETMEMIAQRLNTHLANEALQTARHLINASLEKKRKGISILERVSGISAPIDSDRLGGQWLPSDSLLDTFAQTPSIDMDFLLGMDLLL</sequence>
<gene>
    <name evidence="8" type="ORF">CNMCM7691_008708</name>
</gene>
<comment type="caution">
    <text evidence="8">The sequence shown here is derived from an EMBL/GenBank/DDBJ whole genome shotgun (WGS) entry which is preliminary data.</text>
</comment>
<keyword evidence="1" id="KW-0479">Metal-binding</keyword>
<reference evidence="8" key="1">
    <citation type="submission" date="2020-06" db="EMBL/GenBank/DDBJ databases">
        <title>Draft genome sequences of strains closely related to Aspergillus parafelis and Aspergillus hiratsukae.</title>
        <authorList>
            <person name="Dos Santos R.A.C."/>
            <person name="Rivero-Menendez O."/>
            <person name="Steenwyk J.L."/>
            <person name="Mead M.E."/>
            <person name="Goldman G.H."/>
            <person name="Alastruey-Izquierdo A."/>
            <person name="Rokas A."/>
        </authorList>
    </citation>
    <scope>NUCLEOTIDE SEQUENCE</scope>
    <source>
        <strain evidence="8">CNM-CM7691</strain>
    </source>
</reference>
<evidence type="ECO:0000256" key="4">
    <source>
        <dbReference type="ARBA" id="ARBA00023125"/>
    </source>
</evidence>
<evidence type="ECO:0000256" key="2">
    <source>
        <dbReference type="ARBA" id="ARBA00022833"/>
    </source>
</evidence>
<evidence type="ECO:0000313" key="9">
    <source>
        <dbReference type="Proteomes" id="UP000641853"/>
    </source>
</evidence>
<evidence type="ECO:0000256" key="6">
    <source>
        <dbReference type="ARBA" id="ARBA00023242"/>
    </source>
</evidence>
<organism evidence="8 9">
    <name type="scientific">Aspergillus felis</name>
    <dbReference type="NCBI Taxonomy" id="1287682"/>
    <lineage>
        <taxon>Eukaryota</taxon>
        <taxon>Fungi</taxon>
        <taxon>Dikarya</taxon>
        <taxon>Ascomycota</taxon>
        <taxon>Pezizomycotina</taxon>
        <taxon>Eurotiomycetes</taxon>
        <taxon>Eurotiomycetidae</taxon>
        <taxon>Eurotiales</taxon>
        <taxon>Aspergillaceae</taxon>
        <taxon>Aspergillus</taxon>
        <taxon>Aspergillus subgen. Fumigati</taxon>
    </lineage>
</organism>
<evidence type="ECO:0000256" key="3">
    <source>
        <dbReference type="ARBA" id="ARBA00023015"/>
    </source>
</evidence>
<dbReference type="CDD" id="cd12148">
    <property type="entry name" value="fungal_TF_MHR"/>
    <property type="match status" value="1"/>
</dbReference>